<sequence length="177" mass="18545">MLLTSLLSGGCFDYAAECTSHILSYLAGKARSSSAAARIQRGRGTHKARMERKKGSGSRLGAIHLAARGGHVEVLRLLLVKGADVDSLSGEGATTLHLAVRLGERECVRLLVANEAKLHVAARMGDEAMVELLLKKGGEQEGEELRGEDDIRSGEGEGGGEGLGRATVRGWAVSGGE</sequence>
<evidence type="ECO:0000313" key="7">
    <source>
        <dbReference type="Proteomes" id="UP001603857"/>
    </source>
</evidence>
<dbReference type="SUPFAM" id="SSF48403">
    <property type="entry name" value="Ankyrin repeat"/>
    <property type="match status" value="1"/>
</dbReference>
<dbReference type="PANTHER" id="PTHR24173:SF74">
    <property type="entry name" value="ANKYRIN REPEAT DOMAIN-CONTAINING PROTEIN 16"/>
    <property type="match status" value="1"/>
</dbReference>
<dbReference type="AlphaFoldDB" id="A0ABD1N784"/>
<feature type="repeat" description="ANK" evidence="4">
    <location>
        <begin position="91"/>
        <end position="123"/>
    </location>
</feature>
<name>A0ABD1N784_9FABA</name>
<keyword evidence="7" id="KW-1185">Reference proteome</keyword>
<feature type="repeat" description="ANK" evidence="4">
    <location>
        <begin position="58"/>
        <end position="90"/>
    </location>
</feature>
<dbReference type="Pfam" id="PF12796">
    <property type="entry name" value="Ank_2"/>
    <property type="match status" value="1"/>
</dbReference>
<evidence type="ECO:0000256" key="2">
    <source>
        <dbReference type="ARBA" id="ARBA00022737"/>
    </source>
</evidence>
<dbReference type="EMBL" id="JBGMDY010000002">
    <property type="protein sequence ID" value="KAL2343957.1"/>
    <property type="molecule type" value="Genomic_DNA"/>
</dbReference>
<feature type="region of interest" description="Disordered" evidence="5">
    <location>
        <begin position="140"/>
        <end position="177"/>
    </location>
</feature>
<dbReference type="Gene3D" id="1.25.40.20">
    <property type="entry name" value="Ankyrin repeat-containing domain"/>
    <property type="match status" value="1"/>
</dbReference>
<evidence type="ECO:0000256" key="1">
    <source>
        <dbReference type="ARBA" id="ARBA00004413"/>
    </source>
</evidence>
<proteinExistence type="predicted"/>
<gene>
    <name evidence="6" type="ORF">Fmac_005242</name>
</gene>
<dbReference type="InterPro" id="IPR036770">
    <property type="entry name" value="Ankyrin_rpt-contain_sf"/>
</dbReference>
<keyword evidence="3 4" id="KW-0040">ANK repeat</keyword>
<evidence type="ECO:0000256" key="3">
    <source>
        <dbReference type="ARBA" id="ARBA00023043"/>
    </source>
</evidence>
<accession>A0ABD1N784</accession>
<keyword evidence="2" id="KW-0677">Repeat</keyword>
<dbReference type="PROSITE" id="PS50088">
    <property type="entry name" value="ANK_REPEAT"/>
    <property type="match status" value="2"/>
</dbReference>
<evidence type="ECO:0008006" key="8">
    <source>
        <dbReference type="Google" id="ProtNLM"/>
    </source>
</evidence>
<comment type="caution">
    <text evidence="6">The sequence shown here is derived from an EMBL/GenBank/DDBJ whole genome shotgun (WGS) entry which is preliminary data.</text>
</comment>
<dbReference type="InterPro" id="IPR002110">
    <property type="entry name" value="Ankyrin_rpt"/>
</dbReference>
<organism evidence="6 7">
    <name type="scientific">Flemingia macrophylla</name>
    <dbReference type="NCBI Taxonomy" id="520843"/>
    <lineage>
        <taxon>Eukaryota</taxon>
        <taxon>Viridiplantae</taxon>
        <taxon>Streptophyta</taxon>
        <taxon>Embryophyta</taxon>
        <taxon>Tracheophyta</taxon>
        <taxon>Spermatophyta</taxon>
        <taxon>Magnoliopsida</taxon>
        <taxon>eudicotyledons</taxon>
        <taxon>Gunneridae</taxon>
        <taxon>Pentapetalae</taxon>
        <taxon>rosids</taxon>
        <taxon>fabids</taxon>
        <taxon>Fabales</taxon>
        <taxon>Fabaceae</taxon>
        <taxon>Papilionoideae</taxon>
        <taxon>50 kb inversion clade</taxon>
        <taxon>NPAAA clade</taxon>
        <taxon>indigoferoid/millettioid clade</taxon>
        <taxon>Phaseoleae</taxon>
        <taxon>Flemingia</taxon>
    </lineage>
</organism>
<feature type="compositionally biased region" description="Basic and acidic residues" evidence="5">
    <location>
        <begin position="140"/>
        <end position="155"/>
    </location>
</feature>
<dbReference type="PROSITE" id="PS50297">
    <property type="entry name" value="ANK_REP_REGION"/>
    <property type="match status" value="2"/>
</dbReference>
<comment type="subcellular location">
    <subcellularLocation>
        <location evidence="1">Cell membrane</location>
        <topology evidence="1">Peripheral membrane protein</topology>
        <orientation evidence="1">Cytoplasmic side</orientation>
    </subcellularLocation>
</comment>
<reference evidence="6 7" key="1">
    <citation type="submission" date="2024-08" db="EMBL/GenBank/DDBJ databases">
        <title>Insights into the chromosomal genome structure of Flemingia macrophylla.</title>
        <authorList>
            <person name="Ding Y."/>
            <person name="Zhao Y."/>
            <person name="Bi W."/>
            <person name="Wu M."/>
            <person name="Zhao G."/>
            <person name="Gong Y."/>
            <person name="Li W."/>
            <person name="Zhang P."/>
        </authorList>
    </citation>
    <scope>NUCLEOTIDE SEQUENCE [LARGE SCALE GENOMIC DNA]</scope>
    <source>
        <strain evidence="6">DYQJB</strain>
        <tissue evidence="6">Leaf</tissue>
    </source>
</reference>
<dbReference type="PANTHER" id="PTHR24173">
    <property type="entry name" value="ANKYRIN REPEAT CONTAINING"/>
    <property type="match status" value="1"/>
</dbReference>
<dbReference type="SMART" id="SM00248">
    <property type="entry name" value="ANK"/>
    <property type="match status" value="2"/>
</dbReference>
<dbReference type="Proteomes" id="UP001603857">
    <property type="component" value="Unassembled WGS sequence"/>
</dbReference>
<evidence type="ECO:0000313" key="6">
    <source>
        <dbReference type="EMBL" id="KAL2343957.1"/>
    </source>
</evidence>
<evidence type="ECO:0000256" key="5">
    <source>
        <dbReference type="SAM" id="MobiDB-lite"/>
    </source>
</evidence>
<protein>
    <recommendedName>
        <fullName evidence="8">Ankyrin repeat protein</fullName>
    </recommendedName>
</protein>
<dbReference type="GO" id="GO:0005886">
    <property type="term" value="C:plasma membrane"/>
    <property type="evidence" value="ECO:0007669"/>
    <property type="project" value="UniProtKB-SubCell"/>
</dbReference>
<evidence type="ECO:0000256" key="4">
    <source>
        <dbReference type="PROSITE-ProRule" id="PRU00023"/>
    </source>
</evidence>